<name>A0A445H7J8_GLYSO</name>
<protein>
    <submittedName>
        <fullName evidence="1">Uncharacterized protein</fullName>
    </submittedName>
</protein>
<dbReference type="Proteomes" id="UP000289340">
    <property type="component" value="Chromosome 14"/>
</dbReference>
<sequence length="64" mass="7284">MMANTIFTQTITCLAVGKYPASNVDHPIHPLRFNSKLKHNNRFSVPEKNLALRFQNGSTRKIES</sequence>
<comment type="caution">
    <text evidence="1">The sequence shown here is derived from an EMBL/GenBank/DDBJ whole genome shotgun (WGS) entry which is preliminary data.</text>
</comment>
<evidence type="ECO:0000313" key="2">
    <source>
        <dbReference type="Proteomes" id="UP000289340"/>
    </source>
</evidence>
<dbReference type="EMBL" id="QZWG01000014">
    <property type="protein sequence ID" value="RZB69556.1"/>
    <property type="molecule type" value="Genomic_DNA"/>
</dbReference>
<reference evidence="1 2" key="1">
    <citation type="submission" date="2018-09" db="EMBL/GenBank/DDBJ databases">
        <title>A high-quality reference genome of wild soybean provides a powerful tool to mine soybean genomes.</title>
        <authorList>
            <person name="Xie M."/>
            <person name="Chung C.Y.L."/>
            <person name="Li M.-W."/>
            <person name="Wong F.-L."/>
            <person name="Chan T.-F."/>
            <person name="Lam H.-M."/>
        </authorList>
    </citation>
    <scope>NUCLEOTIDE SEQUENCE [LARGE SCALE GENOMIC DNA]</scope>
    <source>
        <strain evidence="2">cv. W05</strain>
        <tissue evidence="1">Hypocotyl of etiolated seedlings</tissue>
    </source>
</reference>
<organism evidence="1 2">
    <name type="scientific">Glycine soja</name>
    <name type="common">Wild soybean</name>
    <dbReference type="NCBI Taxonomy" id="3848"/>
    <lineage>
        <taxon>Eukaryota</taxon>
        <taxon>Viridiplantae</taxon>
        <taxon>Streptophyta</taxon>
        <taxon>Embryophyta</taxon>
        <taxon>Tracheophyta</taxon>
        <taxon>Spermatophyta</taxon>
        <taxon>Magnoliopsida</taxon>
        <taxon>eudicotyledons</taxon>
        <taxon>Gunneridae</taxon>
        <taxon>Pentapetalae</taxon>
        <taxon>rosids</taxon>
        <taxon>fabids</taxon>
        <taxon>Fabales</taxon>
        <taxon>Fabaceae</taxon>
        <taxon>Papilionoideae</taxon>
        <taxon>50 kb inversion clade</taxon>
        <taxon>NPAAA clade</taxon>
        <taxon>indigoferoid/millettioid clade</taxon>
        <taxon>Phaseoleae</taxon>
        <taxon>Glycine</taxon>
        <taxon>Glycine subgen. Soja</taxon>
    </lineage>
</organism>
<dbReference type="AlphaFoldDB" id="A0A445H7J8"/>
<accession>A0A445H7J8</accession>
<keyword evidence="2" id="KW-1185">Reference proteome</keyword>
<proteinExistence type="predicted"/>
<gene>
    <name evidence="1" type="ORF">D0Y65_039066</name>
</gene>
<evidence type="ECO:0000313" key="1">
    <source>
        <dbReference type="EMBL" id="RZB69556.1"/>
    </source>
</evidence>